<evidence type="ECO:0000313" key="1">
    <source>
        <dbReference type="EMBL" id="CAD1827379.1"/>
    </source>
</evidence>
<proteinExistence type="predicted"/>
<gene>
    <name evidence="1" type="ORF">CB5_LOCUS10590</name>
</gene>
<name>A0A6V7P977_ANACO</name>
<sequence>MAHIPRIEAWSLVWSLFGRRPSTLAHPKPCLELLERVFGAQLIGLEPLSRLRWKGFSSPLELVRDFHHYRELGSLWASSSAQTKVAWNSRWVWPHQNGINHPYDGFYFP</sequence>
<accession>A0A6V7P977</accession>
<dbReference type="EMBL" id="LR862146">
    <property type="protein sequence ID" value="CAD1827379.1"/>
    <property type="molecule type" value="Genomic_DNA"/>
</dbReference>
<reference evidence="1" key="1">
    <citation type="submission" date="2020-07" db="EMBL/GenBank/DDBJ databases">
        <authorList>
            <person name="Lin J."/>
        </authorList>
    </citation>
    <scope>NUCLEOTIDE SEQUENCE</scope>
</reference>
<protein>
    <submittedName>
        <fullName evidence="1">Uncharacterized protein</fullName>
    </submittedName>
</protein>
<organism evidence="1">
    <name type="scientific">Ananas comosus var. bracteatus</name>
    <name type="common">red pineapple</name>
    <dbReference type="NCBI Taxonomy" id="296719"/>
    <lineage>
        <taxon>Eukaryota</taxon>
        <taxon>Viridiplantae</taxon>
        <taxon>Streptophyta</taxon>
        <taxon>Embryophyta</taxon>
        <taxon>Tracheophyta</taxon>
        <taxon>Spermatophyta</taxon>
        <taxon>Magnoliopsida</taxon>
        <taxon>Liliopsida</taxon>
        <taxon>Poales</taxon>
        <taxon>Bromeliaceae</taxon>
        <taxon>Bromelioideae</taxon>
        <taxon>Ananas</taxon>
    </lineage>
</organism>
<dbReference type="AlphaFoldDB" id="A0A6V7P977"/>